<sequence length="215" mass="22469">MSKTETAATGLPSQYASQVATDLQNNLKEQERVSGDLAALQEQLAALQQEHSVLVSVQQALGVTSAPRKPTGSPAAKAVPAPRKRSTAGPSQGKRAQSKKSAAPSRKPVVKKSVAKKAAGKTAASPAVQRTLVEIAREYLAAQKEPRSAAEITTALGQQHPERDIKNTVVRTTLEGLVAKNQAQRSKQGSSVFYTAAPEAAKASAAGKDSQEQPA</sequence>
<accession>A0ABV1W3F9</accession>
<evidence type="ECO:0000256" key="2">
    <source>
        <dbReference type="SAM" id="MobiDB-lite"/>
    </source>
</evidence>
<feature type="region of interest" description="Disordered" evidence="2">
    <location>
        <begin position="63"/>
        <end position="127"/>
    </location>
</feature>
<evidence type="ECO:0000256" key="1">
    <source>
        <dbReference type="SAM" id="Coils"/>
    </source>
</evidence>
<dbReference type="Proteomes" id="UP001458415">
    <property type="component" value="Unassembled WGS sequence"/>
</dbReference>
<dbReference type="RefSeq" id="WP_086729534.1">
    <property type="nucleotide sequence ID" value="NZ_MUBM01000322.1"/>
</dbReference>
<dbReference type="Gene3D" id="1.10.10.10">
    <property type="entry name" value="Winged helix-like DNA-binding domain superfamily/Winged helix DNA-binding domain"/>
    <property type="match status" value="1"/>
</dbReference>
<gene>
    <name evidence="3" type="ORF">ABT317_17420</name>
</gene>
<reference evidence="3 4" key="1">
    <citation type="submission" date="2024-06" db="EMBL/GenBank/DDBJ databases">
        <title>The Natural Products Discovery Center: Release of the First 8490 Sequenced Strains for Exploring Actinobacteria Biosynthetic Diversity.</title>
        <authorList>
            <person name="Kalkreuter E."/>
            <person name="Kautsar S.A."/>
            <person name="Yang D."/>
            <person name="Bader C.D."/>
            <person name="Teijaro C.N."/>
            <person name="Fluegel L."/>
            <person name="Davis C.M."/>
            <person name="Simpson J.R."/>
            <person name="Lauterbach L."/>
            <person name="Steele A.D."/>
            <person name="Gui C."/>
            <person name="Meng S."/>
            <person name="Li G."/>
            <person name="Viehrig K."/>
            <person name="Ye F."/>
            <person name="Su P."/>
            <person name="Kiefer A.F."/>
            <person name="Nichols A."/>
            <person name="Cepeda A.J."/>
            <person name="Yan W."/>
            <person name="Fan B."/>
            <person name="Jiang Y."/>
            <person name="Adhikari A."/>
            <person name="Zheng C.-J."/>
            <person name="Schuster L."/>
            <person name="Cowan T.M."/>
            <person name="Smanski M.J."/>
            <person name="Chevrette M.G."/>
            <person name="De Carvalho L.P.S."/>
            <person name="Shen B."/>
        </authorList>
    </citation>
    <scope>NUCLEOTIDE SEQUENCE [LARGE SCALE GENOMIC DNA]</scope>
    <source>
        <strain evidence="3 4">NPDC000634</strain>
    </source>
</reference>
<keyword evidence="4" id="KW-1185">Reference proteome</keyword>
<protein>
    <recommendedName>
        <fullName evidence="5">Regulatory protein</fullName>
    </recommendedName>
</protein>
<name>A0ABV1W3F9_9ACTN</name>
<evidence type="ECO:0008006" key="5">
    <source>
        <dbReference type="Google" id="ProtNLM"/>
    </source>
</evidence>
<evidence type="ECO:0000313" key="4">
    <source>
        <dbReference type="Proteomes" id="UP001458415"/>
    </source>
</evidence>
<proteinExistence type="predicted"/>
<keyword evidence="1" id="KW-0175">Coiled coil</keyword>
<evidence type="ECO:0000313" key="3">
    <source>
        <dbReference type="EMBL" id="MER6978732.1"/>
    </source>
</evidence>
<dbReference type="EMBL" id="JBEPCU010000269">
    <property type="protein sequence ID" value="MER6978732.1"/>
    <property type="molecule type" value="Genomic_DNA"/>
</dbReference>
<feature type="coiled-coil region" evidence="1">
    <location>
        <begin position="30"/>
        <end position="57"/>
    </location>
</feature>
<organism evidence="3 4">
    <name type="scientific">Streptomyces carpinensis</name>
    <dbReference type="NCBI Taxonomy" id="66369"/>
    <lineage>
        <taxon>Bacteria</taxon>
        <taxon>Bacillati</taxon>
        <taxon>Actinomycetota</taxon>
        <taxon>Actinomycetes</taxon>
        <taxon>Kitasatosporales</taxon>
        <taxon>Streptomycetaceae</taxon>
        <taxon>Streptomyces</taxon>
    </lineage>
</organism>
<feature type="compositionally biased region" description="Basic residues" evidence="2">
    <location>
        <begin position="108"/>
        <end position="119"/>
    </location>
</feature>
<comment type="caution">
    <text evidence="3">The sequence shown here is derived from an EMBL/GenBank/DDBJ whole genome shotgun (WGS) entry which is preliminary data.</text>
</comment>
<dbReference type="InterPro" id="IPR036388">
    <property type="entry name" value="WH-like_DNA-bd_sf"/>
</dbReference>